<sequence length="762" mass="80247">QEEIAATPLPEPRLTLAGVSGSVAARFETPWGALVIGGPGPNLYTEQALREIAFLVEPGGDDRYQGRVASAVGWLLRPFGALVDLAGNDVYEGLGRDYAIGGALLGVAALIDLSGDDVYRGGDGSLGAGFFGAGFLFDGAGRDHFEAGAFCQGAGACGMGALVSLAAAEAPPGPAPDPDRAFEGGLTRAPGTGAVPVRHDENDIYVCARQGQGFASTFGIGLLYDRAGNDTYSARGRYRHAPLRPNDFQSLSQGFAIGFRPRAGGGIGILVDEAGNDFYDAEVYAQGTSYWYSIGLLHDAAGADRYQATQYAQGAGVHLSIGTLWDLAGDDHYICRWGVTQGTAHDLSVGWLIDEGGDDYYLVSDGQGMSITNSTAVFIDAMGNDVYATPGVGQGCLTWARGFAGAAVFLDLEGRDTYPRGAAGGDGKVWMSDLNAIGIDLDRDVELPGEVVPEIVLTGEDSLRAVPELFETASLWEVGSAREKVARARAALLARGEEAVDYVVAAKLATKDGLEFRAIAAVAQAHPDAFAARILPRLDDPDEQVRRNAIALLGEMRWRPAAPALAGMLSDRRQERVWTRAIGALGQIGDRAGAEAVRPFIADGEERRRIAASDAAAGLLDTLAVPALVARLSDPLLTVRAAAMAALRRFGAAGIAPLCASLGQAGEHRVAKMRTLGALAVALRDSSDARALTARAAARRALLAELERPIDETLPAARASAVEALLRLGDAETSRLVRLRMEDEFDPLVRRTFELATEGEER</sequence>
<dbReference type="EMBL" id="VGIY01000121">
    <property type="protein sequence ID" value="MBM3317419.1"/>
    <property type="molecule type" value="Genomic_DNA"/>
</dbReference>
<dbReference type="Pfam" id="PF13646">
    <property type="entry name" value="HEAT_2"/>
    <property type="match status" value="1"/>
</dbReference>
<dbReference type="Proteomes" id="UP000748308">
    <property type="component" value="Unassembled WGS sequence"/>
</dbReference>
<dbReference type="SUPFAM" id="SSF48371">
    <property type="entry name" value="ARM repeat"/>
    <property type="match status" value="1"/>
</dbReference>
<dbReference type="InterPro" id="IPR011989">
    <property type="entry name" value="ARM-like"/>
</dbReference>
<feature type="non-terminal residue" evidence="2">
    <location>
        <position position="1"/>
    </location>
</feature>
<comment type="caution">
    <text evidence="2">The sequence shown here is derived from an EMBL/GenBank/DDBJ whole genome shotgun (WGS) entry which is preliminary data.</text>
</comment>
<feature type="region of interest" description="Disordered" evidence="1">
    <location>
        <begin position="169"/>
        <end position="193"/>
    </location>
</feature>
<name>A0A937XAF1_UNCEI</name>
<dbReference type="InterPro" id="IPR004155">
    <property type="entry name" value="PBS_lyase_HEAT"/>
</dbReference>
<evidence type="ECO:0000313" key="3">
    <source>
        <dbReference type="Proteomes" id="UP000748308"/>
    </source>
</evidence>
<dbReference type="Gene3D" id="1.25.10.10">
    <property type="entry name" value="Leucine-rich Repeat Variant"/>
    <property type="match status" value="2"/>
</dbReference>
<proteinExistence type="predicted"/>
<dbReference type="AlphaFoldDB" id="A0A937XAF1"/>
<evidence type="ECO:0000256" key="1">
    <source>
        <dbReference type="SAM" id="MobiDB-lite"/>
    </source>
</evidence>
<reference evidence="2" key="1">
    <citation type="submission" date="2019-03" db="EMBL/GenBank/DDBJ databases">
        <title>Lake Tanganyika Metagenome-Assembled Genomes (MAGs).</title>
        <authorList>
            <person name="Tran P."/>
        </authorList>
    </citation>
    <scope>NUCLEOTIDE SEQUENCE</scope>
    <source>
        <strain evidence="2">M_DeepCast_400m_m2_100</strain>
    </source>
</reference>
<evidence type="ECO:0000313" key="2">
    <source>
        <dbReference type="EMBL" id="MBM3317419.1"/>
    </source>
</evidence>
<dbReference type="InterPro" id="IPR016024">
    <property type="entry name" value="ARM-type_fold"/>
</dbReference>
<accession>A0A937XAF1</accession>
<dbReference type="SMART" id="SM00567">
    <property type="entry name" value="EZ_HEAT"/>
    <property type="match status" value="5"/>
</dbReference>
<protein>
    <submittedName>
        <fullName evidence="2">HEAT repeat domain-containing protein</fullName>
    </submittedName>
</protein>
<organism evidence="2 3">
    <name type="scientific">Eiseniibacteriota bacterium</name>
    <dbReference type="NCBI Taxonomy" id="2212470"/>
    <lineage>
        <taxon>Bacteria</taxon>
        <taxon>Candidatus Eiseniibacteriota</taxon>
    </lineage>
</organism>
<gene>
    <name evidence="2" type="ORF">FJY75_06160</name>
</gene>